<evidence type="ECO:0000256" key="2">
    <source>
        <dbReference type="ARBA" id="ARBA00023098"/>
    </source>
</evidence>
<evidence type="ECO:0000313" key="5">
    <source>
        <dbReference type="Ensembl" id="ENSFALP00000027881.1"/>
    </source>
</evidence>
<dbReference type="AlphaFoldDB" id="A0A803VYS5"/>
<dbReference type="Pfam" id="PF00501">
    <property type="entry name" value="AMP-binding"/>
    <property type="match status" value="1"/>
</dbReference>
<dbReference type="Proteomes" id="UP000016665">
    <property type="component" value="Chromosome 11"/>
</dbReference>
<dbReference type="Ensembl" id="ENSFALT00000029743.1">
    <property type="protein sequence ID" value="ENSFALP00000027881.1"/>
    <property type="gene ID" value="ENSFALG00000003262.2"/>
</dbReference>
<dbReference type="GO" id="GO:0031956">
    <property type="term" value="F:medium-chain fatty acid-CoA ligase activity"/>
    <property type="evidence" value="ECO:0007669"/>
    <property type="project" value="TreeGrafter"/>
</dbReference>
<evidence type="ECO:0000259" key="4">
    <source>
        <dbReference type="Pfam" id="PF00501"/>
    </source>
</evidence>
<feature type="region of interest" description="Disordered" evidence="3">
    <location>
        <begin position="1"/>
        <end position="73"/>
    </location>
</feature>
<dbReference type="PANTHER" id="PTHR43201:SF8">
    <property type="entry name" value="ACYL-COA SYNTHETASE FAMILY MEMBER 3"/>
    <property type="match status" value="1"/>
</dbReference>
<feature type="domain" description="AMP-dependent synthetase/ligase" evidence="4">
    <location>
        <begin position="165"/>
        <end position="391"/>
    </location>
</feature>
<comment type="similarity">
    <text evidence="1">Belongs to the ATP-dependent AMP-binding enzyme family.</text>
</comment>
<evidence type="ECO:0000256" key="1">
    <source>
        <dbReference type="ARBA" id="ARBA00006432"/>
    </source>
</evidence>
<feature type="region of interest" description="Disordered" evidence="3">
    <location>
        <begin position="409"/>
        <end position="428"/>
    </location>
</feature>
<gene>
    <name evidence="5" type="primary">ACSF3</name>
</gene>
<dbReference type="GeneTree" id="ENSGT00940000157000"/>
<dbReference type="InterPro" id="IPR020845">
    <property type="entry name" value="AMP-binding_CS"/>
</dbReference>
<organism evidence="5 6">
    <name type="scientific">Ficedula albicollis</name>
    <name type="common">Collared flycatcher</name>
    <name type="synonym">Muscicapa albicollis</name>
    <dbReference type="NCBI Taxonomy" id="59894"/>
    <lineage>
        <taxon>Eukaryota</taxon>
        <taxon>Metazoa</taxon>
        <taxon>Chordata</taxon>
        <taxon>Craniata</taxon>
        <taxon>Vertebrata</taxon>
        <taxon>Euteleostomi</taxon>
        <taxon>Archelosauria</taxon>
        <taxon>Archosauria</taxon>
        <taxon>Dinosauria</taxon>
        <taxon>Saurischia</taxon>
        <taxon>Theropoda</taxon>
        <taxon>Coelurosauria</taxon>
        <taxon>Aves</taxon>
        <taxon>Neognathae</taxon>
        <taxon>Neoaves</taxon>
        <taxon>Telluraves</taxon>
        <taxon>Australaves</taxon>
        <taxon>Passeriformes</taxon>
        <taxon>Muscicapidae</taxon>
        <taxon>Ficedula</taxon>
    </lineage>
</organism>
<evidence type="ECO:0000313" key="6">
    <source>
        <dbReference type="Proteomes" id="UP000016665"/>
    </source>
</evidence>
<dbReference type="PANTHER" id="PTHR43201">
    <property type="entry name" value="ACYL-COA SYNTHETASE"/>
    <property type="match status" value="1"/>
</dbReference>
<dbReference type="Gene3D" id="3.40.50.12780">
    <property type="entry name" value="N-terminal domain of ligase-like"/>
    <property type="match status" value="1"/>
</dbReference>
<reference evidence="5" key="2">
    <citation type="submission" date="2025-08" db="UniProtKB">
        <authorList>
            <consortium name="Ensembl"/>
        </authorList>
    </citation>
    <scope>IDENTIFICATION</scope>
</reference>
<proteinExistence type="inferred from homology"/>
<feature type="compositionally biased region" description="Basic and acidic residues" evidence="3">
    <location>
        <begin position="54"/>
        <end position="65"/>
    </location>
</feature>
<accession>A0A803VYS5</accession>
<dbReference type="InterPro" id="IPR000873">
    <property type="entry name" value="AMP-dep_synth/lig_dom"/>
</dbReference>
<reference evidence="5" key="3">
    <citation type="submission" date="2025-09" db="UniProtKB">
        <authorList>
            <consortium name="Ensembl"/>
        </authorList>
    </citation>
    <scope>IDENTIFICATION</scope>
</reference>
<dbReference type="SUPFAM" id="SSF56801">
    <property type="entry name" value="Acetyl-CoA synthetase-like"/>
    <property type="match status" value="1"/>
</dbReference>
<protein>
    <submittedName>
        <fullName evidence="5">Acyl-CoA synthetase family member 3</fullName>
    </submittedName>
</protein>
<evidence type="ECO:0000256" key="3">
    <source>
        <dbReference type="SAM" id="MobiDB-lite"/>
    </source>
</evidence>
<name>A0A803VYS5_FICAL</name>
<dbReference type="GO" id="GO:0006631">
    <property type="term" value="P:fatty acid metabolic process"/>
    <property type="evidence" value="ECO:0007669"/>
    <property type="project" value="TreeGrafter"/>
</dbReference>
<dbReference type="PROSITE" id="PS00455">
    <property type="entry name" value="AMP_BINDING"/>
    <property type="match status" value="1"/>
</dbReference>
<reference evidence="5 6" key="1">
    <citation type="journal article" date="2012" name="Nature">
        <title>The genomic landscape of species divergence in Ficedula flycatchers.</title>
        <authorList>
            <person name="Ellegren H."/>
            <person name="Smeds L."/>
            <person name="Burri R."/>
            <person name="Olason P.I."/>
            <person name="Backstrom N."/>
            <person name="Kawakami T."/>
            <person name="Kunstner A."/>
            <person name="Makinen H."/>
            <person name="Nadachowska-Brzyska K."/>
            <person name="Qvarnstrom A."/>
            <person name="Uebbing S."/>
            <person name="Wolf J.B."/>
        </authorList>
    </citation>
    <scope>NUCLEOTIDE SEQUENCE [LARGE SCALE GENOMIC DNA]</scope>
</reference>
<feature type="compositionally biased region" description="Pro residues" evidence="3">
    <location>
        <begin position="23"/>
        <end position="41"/>
    </location>
</feature>
<dbReference type="InterPro" id="IPR042099">
    <property type="entry name" value="ANL_N_sf"/>
</dbReference>
<keyword evidence="6" id="KW-1185">Reference proteome</keyword>
<sequence length="501" mass="53724">MTSEDTGDTPGGCRDTRPRRAPASPPPRGPPPPPPASPPPRGRFGAKSPQTRRGAAERSCAERSRRGAAFPPELRAAGAVPPAAGEAWRRRGSRGSGFLLISALGCASHLSAGRMLLPLLFPQRCRPLRRLLRGLWDGRRAGCPRRALHTAWATCSSDITPVFTRALAFGDKVAIVDQHGEHTYRELLGRSLRLSREICGLLECPSRDLREERISFLCPNDASYVVAQWASWLSGGVAVPLYRKHPVAQLEYVIQDSQSALLIAAQEFLGKITPSAKRLGVPVLPLPRSGGDGPTSSAALEEGSLPSCSSWEDRGAMIIYTSGTTGRPKGVLSTHRNVQAVTTGLVEKWEWKKEDVILHVLPLHHVHGVINKLLCPLWVGATCIMFPEFSAHTETPVPVLCFSFVPCSSEHDGKRGRKGTGSSKGGTGCTIPSPWDAAPSIPRVLGGVCSVTAQGQLGFQEQEGSRSVVVSLQSSLEEGSRSVVVSLQSSLGKPEELLLSL</sequence>
<keyword evidence="2" id="KW-0443">Lipid metabolism</keyword>